<dbReference type="Proteomes" id="UP001521181">
    <property type="component" value="Unassembled WGS sequence"/>
</dbReference>
<protein>
    <submittedName>
        <fullName evidence="2">Periplasmic heavy metal sensor</fullName>
    </submittedName>
</protein>
<gene>
    <name evidence="2" type="ORF">LZA78_17050</name>
</gene>
<accession>A0ABS8Z2I0</accession>
<dbReference type="RefSeq" id="WP_233678099.1">
    <property type="nucleotide sequence ID" value="NZ_JAJUOS010000019.1"/>
</dbReference>
<proteinExistence type="predicted"/>
<evidence type="ECO:0000313" key="2">
    <source>
        <dbReference type="EMBL" id="MCE5975182.1"/>
    </source>
</evidence>
<dbReference type="InterPro" id="IPR025961">
    <property type="entry name" value="Metal_resist"/>
</dbReference>
<organism evidence="2 3">
    <name type="scientific">Rhodobacter flavimaris</name>
    <dbReference type="NCBI Taxonomy" id="2907145"/>
    <lineage>
        <taxon>Bacteria</taxon>
        <taxon>Pseudomonadati</taxon>
        <taxon>Pseudomonadota</taxon>
        <taxon>Alphaproteobacteria</taxon>
        <taxon>Rhodobacterales</taxon>
        <taxon>Rhodobacter group</taxon>
        <taxon>Rhodobacter</taxon>
    </lineage>
</organism>
<reference evidence="2 3" key="1">
    <citation type="submission" date="2021-12" db="EMBL/GenBank/DDBJ databases">
        <title>Sinirhodobacter sp. WL0062 is a bacterium isolated from seawater.</title>
        <authorList>
            <person name="Wang L."/>
            <person name="He W."/>
            <person name="Zhang D.-F."/>
        </authorList>
    </citation>
    <scope>NUCLEOTIDE SEQUENCE [LARGE SCALE GENOMIC DNA]</scope>
    <source>
        <strain evidence="2 3">WL0062</strain>
    </source>
</reference>
<feature type="transmembrane region" description="Helical" evidence="1">
    <location>
        <begin position="20"/>
        <end position="41"/>
    </location>
</feature>
<keyword evidence="3" id="KW-1185">Reference proteome</keyword>
<keyword evidence="1" id="KW-0812">Transmembrane</keyword>
<comment type="caution">
    <text evidence="2">The sequence shown here is derived from an EMBL/GenBank/DDBJ whole genome shotgun (WGS) entry which is preliminary data.</text>
</comment>
<dbReference type="EMBL" id="JAJUOS010000019">
    <property type="protein sequence ID" value="MCE5975182.1"/>
    <property type="molecule type" value="Genomic_DNA"/>
</dbReference>
<dbReference type="Pfam" id="PF13801">
    <property type="entry name" value="Metal_resist"/>
    <property type="match status" value="1"/>
</dbReference>
<sequence>MTQETTNAKPAKSTPTWVRVLLGVSLTLNLLVAGVVVGGILGHERHPPRPEVEEVNLGPFTGAFSRNDREALRRAAEAEGLSFRAMRRDAREDLDALIGALEADPWDRSAVEAMIGRYRERTLGRIGIGERLMIERLDQMQPEERRAFAERLREGFDHSRMAPRDR</sequence>
<keyword evidence="1" id="KW-0472">Membrane</keyword>
<evidence type="ECO:0000256" key="1">
    <source>
        <dbReference type="SAM" id="Phobius"/>
    </source>
</evidence>
<keyword evidence="1" id="KW-1133">Transmembrane helix</keyword>
<evidence type="ECO:0000313" key="3">
    <source>
        <dbReference type="Proteomes" id="UP001521181"/>
    </source>
</evidence>
<name>A0ABS8Z2I0_9RHOB</name>